<proteinExistence type="predicted"/>
<dbReference type="EMBL" id="SCLX01000007">
    <property type="protein sequence ID" value="RXF59523.1"/>
    <property type="molecule type" value="Genomic_DNA"/>
</dbReference>
<keyword evidence="1" id="KW-1133">Transmembrane helix</keyword>
<organism evidence="2 3">
    <name type="scientific">Lactobacillus crispatus</name>
    <dbReference type="NCBI Taxonomy" id="47770"/>
    <lineage>
        <taxon>Bacteria</taxon>
        <taxon>Bacillati</taxon>
        <taxon>Bacillota</taxon>
        <taxon>Bacilli</taxon>
        <taxon>Lactobacillales</taxon>
        <taxon>Lactobacillaceae</taxon>
        <taxon>Lactobacillus</taxon>
    </lineage>
</organism>
<gene>
    <name evidence="2" type="ORF">ERD32_01990</name>
</gene>
<reference evidence="2 3" key="1">
    <citation type="submission" date="2019-01" db="EMBL/GenBank/DDBJ databases">
        <title>The genome sequence of Lactobacillus crispatus L49.</title>
        <authorList>
            <person name="Zhong J."/>
            <person name="Zhang J."/>
        </authorList>
    </citation>
    <scope>NUCLEOTIDE SEQUENCE [LARGE SCALE GENOMIC DNA]</scope>
    <source>
        <strain evidence="2 3">L49</strain>
    </source>
</reference>
<protein>
    <submittedName>
        <fullName evidence="2">Uncharacterized protein</fullName>
    </submittedName>
</protein>
<feature type="transmembrane region" description="Helical" evidence="1">
    <location>
        <begin position="57"/>
        <end position="81"/>
    </location>
</feature>
<feature type="transmembrane region" description="Helical" evidence="1">
    <location>
        <begin position="31"/>
        <end position="50"/>
    </location>
</feature>
<comment type="caution">
    <text evidence="2">The sequence shown here is derived from an EMBL/GenBank/DDBJ whole genome shotgun (WGS) entry which is preliminary data.</text>
</comment>
<dbReference type="Proteomes" id="UP000289808">
    <property type="component" value="Unassembled WGS sequence"/>
</dbReference>
<name>A0A4Q0LWG2_9LACO</name>
<keyword evidence="1" id="KW-0472">Membrane</keyword>
<evidence type="ECO:0000313" key="2">
    <source>
        <dbReference type="EMBL" id="RXF59523.1"/>
    </source>
</evidence>
<evidence type="ECO:0000313" key="3">
    <source>
        <dbReference type="Proteomes" id="UP000289808"/>
    </source>
</evidence>
<dbReference type="AlphaFoldDB" id="A0A4Q0LWG2"/>
<evidence type="ECO:0000256" key="1">
    <source>
        <dbReference type="SAM" id="Phobius"/>
    </source>
</evidence>
<sequence>MIVVAVYICGLTLFTLYQVLADKRKTWGLRLAQSFCFVCLGTVTVLFVLWMPHVHDIIAVFLAISFVIVPILFIWSAGVFAD</sequence>
<keyword evidence="1" id="KW-0812">Transmembrane</keyword>
<accession>A0A4Q0LWG2</accession>